<dbReference type="AlphaFoldDB" id="A0AAW8F457"/>
<evidence type="ECO:0008006" key="3">
    <source>
        <dbReference type="Google" id="ProtNLM"/>
    </source>
</evidence>
<dbReference type="RefSeq" id="WP_306971660.1">
    <property type="nucleotide sequence ID" value="NZ_JAUSZV010000001.1"/>
</dbReference>
<comment type="caution">
    <text evidence="1">The sequence shown here is derived from an EMBL/GenBank/DDBJ whole genome shotgun (WGS) entry which is preliminary data.</text>
</comment>
<gene>
    <name evidence="1" type="ORF">QFZ22_000125</name>
</gene>
<dbReference type="Proteomes" id="UP001234216">
    <property type="component" value="Unassembled WGS sequence"/>
</dbReference>
<evidence type="ECO:0000313" key="2">
    <source>
        <dbReference type="Proteomes" id="UP001234216"/>
    </source>
</evidence>
<proteinExistence type="predicted"/>
<protein>
    <recommendedName>
        <fullName evidence="3">FtsK domain-containing protein</fullName>
    </recommendedName>
</protein>
<dbReference type="EMBL" id="JAUSZV010000001">
    <property type="protein sequence ID" value="MDQ0904140.1"/>
    <property type="molecule type" value="Genomic_DNA"/>
</dbReference>
<accession>A0AAW8F457</accession>
<name>A0AAW8F457_9ACTN</name>
<dbReference type="InterPro" id="IPR027417">
    <property type="entry name" value="P-loop_NTPase"/>
</dbReference>
<evidence type="ECO:0000313" key="1">
    <source>
        <dbReference type="EMBL" id="MDQ0904140.1"/>
    </source>
</evidence>
<dbReference type="Gene3D" id="3.40.50.300">
    <property type="entry name" value="P-loop containing nucleotide triphosphate hydrolases"/>
    <property type="match status" value="1"/>
</dbReference>
<sequence length="97" mass="10092">MSSTDLSALPILNAALDLVRRRAAHLGTEPAPAPPVTVVLDEAAGLTNDPASPAHDLLTELLTTGRAVGVHVQARSRLPRQYATLAELNAAAEHGDL</sequence>
<organism evidence="1 2">
    <name type="scientific">Streptomyces canus</name>
    <dbReference type="NCBI Taxonomy" id="58343"/>
    <lineage>
        <taxon>Bacteria</taxon>
        <taxon>Bacillati</taxon>
        <taxon>Actinomycetota</taxon>
        <taxon>Actinomycetes</taxon>
        <taxon>Kitasatosporales</taxon>
        <taxon>Streptomycetaceae</taxon>
        <taxon>Streptomyces</taxon>
        <taxon>Streptomyces aurantiacus group</taxon>
    </lineage>
</organism>
<reference evidence="1" key="1">
    <citation type="submission" date="2023-07" db="EMBL/GenBank/DDBJ databases">
        <title>Comparative genomics of wheat-associated soil bacteria to identify genetic determinants of phenazine resistance.</title>
        <authorList>
            <person name="Mouncey N."/>
        </authorList>
    </citation>
    <scope>NUCLEOTIDE SEQUENCE</scope>
    <source>
        <strain evidence="1">V4I22</strain>
    </source>
</reference>